<dbReference type="OrthoDB" id="7907343at2"/>
<sequence>MKTSSLPYIFRSLEKAEGRAGFDTVTLAAVAAYTALQRPTDHQQNALVSLIAANWPKLAPSTRRAIRQALCTAACIPAGLSALFAQDEAFRALPPAAASMLSHVRKTQLAQHRISAEQRHVSSKMCPPAQESVKKRPLLRNFGLLRQPSGERLIVT</sequence>
<organism evidence="1 2">
    <name type="scientific">Aureimonas fodinaquatilis</name>
    <dbReference type="NCBI Taxonomy" id="2565783"/>
    <lineage>
        <taxon>Bacteria</taxon>
        <taxon>Pseudomonadati</taxon>
        <taxon>Pseudomonadota</taxon>
        <taxon>Alphaproteobacteria</taxon>
        <taxon>Hyphomicrobiales</taxon>
        <taxon>Aurantimonadaceae</taxon>
        <taxon>Aureimonas</taxon>
    </lineage>
</organism>
<comment type="caution">
    <text evidence="1">The sequence shown here is derived from an EMBL/GenBank/DDBJ whole genome shotgun (WGS) entry which is preliminary data.</text>
</comment>
<protein>
    <submittedName>
        <fullName evidence="1">Uncharacterized protein</fullName>
    </submittedName>
</protein>
<reference evidence="1 2" key="1">
    <citation type="submission" date="2019-08" db="EMBL/GenBank/DDBJ databases">
        <title>Aureimonas fodiniaquatilis sp. nov., isolated from a coal mine wastewater.</title>
        <authorList>
            <person name="Kim W."/>
        </authorList>
    </citation>
    <scope>NUCLEOTIDE SEQUENCE [LARGE SCALE GENOMIC DNA]</scope>
    <source>
        <strain evidence="1 2">CAU 1482</strain>
    </source>
</reference>
<dbReference type="AlphaFoldDB" id="A0A5B0DZB1"/>
<keyword evidence="2" id="KW-1185">Reference proteome</keyword>
<evidence type="ECO:0000313" key="1">
    <source>
        <dbReference type="EMBL" id="KAA0971091.1"/>
    </source>
</evidence>
<name>A0A5B0DZB1_9HYPH</name>
<dbReference type="RefSeq" id="WP_149300403.1">
    <property type="nucleotide sequence ID" value="NZ_VTWH01000002.1"/>
</dbReference>
<gene>
    <name evidence="1" type="ORF">FPY71_11645</name>
</gene>
<proteinExistence type="predicted"/>
<dbReference type="Proteomes" id="UP000324738">
    <property type="component" value="Unassembled WGS sequence"/>
</dbReference>
<evidence type="ECO:0000313" key="2">
    <source>
        <dbReference type="Proteomes" id="UP000324738"/>
    </source>
</evidence>
<accession>A0A5B0DZB1</accession>
<dbReference type="EMBL" id="VTWH01000002">
    <property type="protein sequence ID" value="KAA0971091.1"/>
    <property type="molecule type" value="Genomic_DNA"/>
</dbReference>